<feature type="region of interest" description="Disordered" evidence="1">
    <location>
        <begin position="1"/>
        <end position="49"/>
    </location>
</feature>
<feature type="compositionally biased region" description="Polar residues" evidence="1">
    <location>
        <begin position="354"/>
        <end position="369"/>
    </location>
</feature>
<dbReference type="Proteomes" id="UP000694941">
    <property type="component" value="Unplaced"/>
</dbReference>
<dbReference type="GeneID" id="111088572"/>
<organism evidence="2 3">
    <name type="scientific">Limulus polyphemus</name>
    <name type="common">Atlantic horseshoe crab</name>
    <dbReference type="NCBI Taxonomy" id="6850"/>
    <lineage>
        <taxon>Eukaryota</taxon>
        <taxon>Metazoa</taxon>
        <taxon>Ecdysozoa</taxon>
        <taxon>Arthropoda</taxon>
        <taxon>Chelicerata</taxon>
        <taxon>Merostomata</taxon>
        <taxon>Xiphosura</taxon>
        <taxon>Limulidae</taxon>
        <taxon>Limulus</taxon>
    </lineage>
</organism>
<reference evidence="3" key="1">
    <citation type="submission" date="2025-08" db="UniProtKB">
        <authorList>
            <consortium name="RefSeq"/>
        </authorList>
    </citation>
    <scope>IDENTIFICATION</scope>
    <source>
        <tissue evidence="3">Muscle</tissue>
    </source>
</reference>
<protein>
    <submittedName>
        <fullName evidence="3">Uncharacterized protein LOC111088572</fullName>
    </submittedName>
</protein>
<keyword evidence="2" id="KW-1185">Reference proteome</keyword>
<name>A0ABM1TFZ3_LIMPO</name>
<feature type="region of interest" description="Disordered" evidence="1">
    <location>
        <begin position="349"/>
        <end position="369"/>
    </location>
</feature>
<evidence type="ECO:0000256" key="1">
    <source>
        <dbReference type="SAM" id="MobiDB-lite"/>
    </source>
</evidence>
<proteinExistence type="predicted"/>
<feature type="non-terminal residue" evidence="3">
    <location>
        <position position="1"/>
    </location>
</feature>
<sequence length="369" mass="42862">FGKNKTSKVSGTTEKVQDDELKMKGDERNQTKESSQDGQEKIPENYRGVAYRDKQNRVLYRSARCFSTNHTRPSAHITENICQEQEQRVAPRQPDLEKRGHYVKNKKDNFHEIEIKEPLVQQSPGHPLLPLPQVYAQFCQPRRILPKVFTSHHSHPALIQRAQSLRFPNVKSAFSEQRDATDVLHNRSCWLETSTEDTIYTQLDPVMVNHYNSHKEVQNQLQQEQQLQSKDYQQFHSKGHQQLQSLHLRHHTEPPRQLASPTSNFRRDRSASAYCRIGEMQPKFLPTNTSFHSTCIPAQVSRATKPSPSNYDHHHHSTVQPNVYEASERWTVQNIGYLDRQLTPHYSLEKSPSLKYSSVRSHQGTRVGY</sequence>
<evidence type="ECO:0000313" key="3">
    <source>
        <dbReference type="RefSeq" id="XP_022254799.1"/>
    </source>
</evidence>
<gene>
    <name evidence="3" type="primary">LOC111088572</name>
</gene>
<accession>A0ABM1TFZ3</accession>
<feature type="compositionally biased region" description="Basic and acidic residues" evidence="1">
    <location>
        <begin position="15"/>
        <end position="49"/>
    </location>
</feature>
<dbReference type="RefSeq" id="XP_022254799.1">
    <property type="nucleotide sequence ID" value="XM_022399091.1"/>
</dbReference>
<evidence type="ECO:0000313" key="2">
    <source>
        <dbReference type="Proteomes" id="UP000694941"/>
    </source>
</evidence>